<dbReference type="HAMAP" id="MF_01148">
    <property type="entry name" value="Lnt"/>
    <property type="match status" value="1"/>
</dbReference>
<evidence type="ECO:0000256" key="8">
    <source>
        <dbReference type="ARBA" id="ARBA00023315"/>
    </source>
</evidence>
<name>A0AAW7X9V7_9GAMM</name>
<dbReference type="RefSeq" id="WP_303493751.1">
    <property type="nucleotide sequence ID" value="NZ_JAUOPB010000014.1"/>
</dbReference>
<evidence type="ECO:0000256" key="9">
    <source>
        <dbReference type="HAMAP-Rule" id="MF_01148"/>
    </source>
</evidence>
<dbReference type="Pfam" id="PF00795">
    <property type="entry name" value="CN_hydrolase"/>
    <property type="match status" value="1"/>
</dbReference>
<comment type="catalytic activity">
    <reaction evidence="9">
        <text>N-terminal S-1,2-diacyl-sn-glyceryl-L-cysteinyl-[lipoprotein] + a glycerophospholipid = N-acyl-S-1,2-diacyl-sn-glyceryl-L-cysteinyl-[lipoprotein] + a 2-acyl-sn-glycero-3-phospholipid + H(+)</text>
        <dbReference type="Rhea" id="RHEA:48228"/>
        <dbReference type="Rhea" id="RHEA-COMP:14681"/>
        <dbReference type="Rhea" id="RHEA-COMP:14684"/>
        <dbReference type="ChEBI" id="CHEBI:15378"/>
        <dbReference type="ChEBI" id="CHEBI:136912"/>
        <dbReference type="ChEBI" id="CHEBI:140656"/>
        <dbReference type="ChEBI" id="CHEBI:140657"/>
        <dbReference type="ChEBI" id="CHEBI:140660"/>
        <dbReference type="EC" id="2.3.1.269"/>
    </reaction>
</comment>
<dbReference type="NCBIfam" id="TIGR00546">
    <property type="entry name" value="lnt"/>
    <property type="match status" value="1"/>
</dbReference>
<evidence type="ECO:0000256" key="1">
    <source>
        <dbReference type="ARBA" id="ARBA00004651"/>
    </source>
</evidence>
<feature type="transmembrane region" description="Helical" evidence="9">
    <location>
        <begin position="208"/>
        <end position="225"/>
    </location>
</feature>
<feature type="transmembrane region" description="Helical" evidence="9">
    <location>
        <begin position="123"/>
        <end position="141"/>
    </location>
</feature>
<dbReference type="AlphaFoldDB" id="A0AAW7X9V7"/>
<dbReference type="InterPro" id="IPR036526">
    <property type="entry name" value="C-N_Hydrolase_sf"/>
</dbReference>
<evidence type="ECO:0000313" key="11">
    <source>
        <dbReference type="EMBL" id="MDO6424443.1"/>
    </source>
</evidence>
<sequence>MNPKIWHTPGWPGDLTALFAGALVTLSLAPYSMWVLGMLATTVLASLLTGLNGKRGFLRSFFFGIGLYGSGASWVYVSIYNFGLSSAPLAFALTSAFVIALALVFALPFYFYSRFLERSRWGFLLGFPAIWVLGEWSRTWFLTGFPWLFLGYSQHSTWLSGWAPVIGVNGLSFILVLTGVVLANTFYQAINCLSKDEDSAPHCQPRTALALLFITCLCWAGGATLRDVSWTQARDEPVSVAVVQPNIPQEMKWNPMYRGYINQTLRDLAKPHWGTQLMIWPEAAIPVMYQDADLIFEEIEMQSAIKPTAVLTGILYEDEANQQYYNSIVGLAEAEGTYFKQRLVPFGEYVPLESTLRGIISFFDLPTSIISPGPKNQALIKTDAYDIATSICYEVVYPDLVAEYAAKSQVIVTISNDAWFGDSIGPLQHFEMARMRALENGRYLIRGTNTGISGIITPKGEVQSATAQFKQTVLTDEVYLYDGVTPFGASGSWPIVTLCILLCGFIVVIIRRKSTVAPTAQ</sequence>
<evidence type="ECO:0000259" key="10">
    <source>
        <dbReference type="PROSITE" id="PS50263"/>
    </source>
</evidence>
<dbReference type="SUPFAM" id="SSF56317">
    <property type="entry name" value="Carbon-nitrogen hydrolase"/>
    <property type="match status" value="1"/>
</dbReference>
<feature type="transmembrane region" description="Helical" evidence="9">
    <location>
        <begin position="491"/>
        <end position="510"/>
    </location>
</feature>
<comment type="subcellular location">
    <subcellularLocation>
        <location evidence="1 9">Cell membrane</location>
        <topology evidence="1 9">Multi-pass membrane protein</topology>
    </subcellularLocation>
</comment>
<dbReference type="PANTHER" id="PTHR38686:SF1">
    <property type="entry name" value="APOLIPOPROTEIN N-ACYLTRANSFERASE"/>
    <property type="match status" value="1"/>
</dbReference>
<feature type="domain" description="CN hydrolase" evidence="10">
    <location>
        <begin position="243"/>
        <end position="480"/>
    </location>
</feature>
<dbReference type="Gene3D" id="3.60.110.10">
    <property type="entry name" value="Carbon-nitrogen hydrolase"/>
    <property type="match status" value="1"/>
</dbReference>
<keyword evidence="6 9" id="KW-1133">Transmembrane helix</keyword>
<dbReference type="Pfam" id="PF20154">
    <property type="entry name" value="LNT_N"/>
    <property type="match status" value="1"/>
</dbReference>
<evidence type="ECO:0000313" key="12">
    <source>
        <dbReference type="Proteomes" id="UP001169760"/>
    </source>
</evidence>
<protein>
    <recommendedName>
        <fullName evidence="9">Apolipoprotein N-acyltransferase</fullName>
        <shortName evidence="9">ALP N-acyltransferase</shortName>
        <ecNumber evidence="9">2.3.1.269</ecNumber>
    </recommendedName>
</protein>
<keyword evidence="7 9" id="KW-0472">Membrane</keyword>
<dbReference type="EMBL" id="JAUOPB010000014">
    <property type="protein sequence ID" value="MDO6424443.1"/>
    <property type="molecule type" value="Genomic_DNA"/>
</dbReference>
<reference evidence="11" key="1">
    <citation type="submission" date="2023-07" db="EMBL/GenBank/DDBJ databases">
        <title>Genome content predicts the carbon catabolic preferences of heterotrophic bacteria.</title>
        <authorList>
            <person name="Gralka M."/>
        </authorList>
    </citation>
    <scope>NUCLEOTIDE SEQUENCE</scope>
    <source>
        <strain evidence="11">I3M17_2</strain>
    </source>
</reference>
<dbReference type="InterPro" id="IPR045378">
    <property type="entry name" value="LNT_N"/>
</dbReference>
<dbReference type="EC" id="2.3.1.269" evidence="9"/>
<dbReference type="GO" id="GO:0005886">
    <property type="term" value="C:plasma membrane"/>
    <property type="evidence" value="ECO:0007669"/>
    <property type="project" value="UniProtKB-SubCell"/>
</dbReference>
<evidence type="ECO:0000256" key="5">
    <source>
        <dbReference type="ARBA" id="ARBA00022692"/>
    </source>
</evidence>
<keyword evidence="8 9" id="KW-0012">Acyltransferase</keyword>
<evidence type="ECO:0000256" key="7">
    <source>
        <dbReference type="ARBA" id="ARBA00023136"/>
    </source>
</evidence>
<keyword evidence="4 9" id="KW-0808">Transferase</keyword>
<dbReference type="Proteomes" id="UP001169760">
    <property type="component" value="Unassembled WGS sequence"/>
</dbReference>
<feature type="transmembrane region" description="Helical" evidence="9">
    <location>
        <begin position="61"/>
        <end position="83"/>
    </location>
</feature>
<keyword evidence="5 9" id="KW-0812">Transmembrane</keyword>
<comment type="function">
    <text evidence="9">Catalyzes the phospholipid dependent N-acylation of the N-terminal cysteine of apolipoprotein, the last step in lipoprotein maturation.</text>
</comment>
<proteinExistence type="inferred from homology"/>
<comment type="pathway">
    <text evidence="9">Protein modification; lipoprotein biosynthesis (N-acyl transfer).</text>
</comment>
<accession>A0AAW7X9V7</accession>
<comment type="caution">
    <text evidence="11">The sequence shown here is derived from an EMBL/GenBank/DDBJ whole genome shotgun (WGS) entry which is preliminary data.</text>
</comment>
<dbReference type="PANTHER" id="PTHR38686">
    <property type="entry name" value="APOLIPOPROTEIN N-ACYLTRANSFERASE"/>
    <property type="match status" value="1"/>
</dbReference>
<keyword evidence="3 9" id="KW-1003">Cell membrane</keyword>
<organism evidence="11 12">
    <name type="scientific">Saccharophagus degradans</name>
    <dbReference type="NCBI Taxonomy" id="86304"/>
    <lineage>
        <taxon>Bacteria</taxon>
        <taxon>Pseudomonadati</taxon>
        <taxon>Pseudomonadota</taxon>
        <taxon>Gammaproteobacteria</taxon>
        <taxon>Cellvibrionales</taxon>
        <taxon>Cellvibrionaceae</taxon>
        <taxon>Saccharophagus</taxon>
    </lineage>
</organism>
<gene>
    <name evidence="9 11" type="primary">lnt</name>
    <name evidence="11" type="ORF">Q4521_18295</name>
</gene>
<dbReference type="PROSITE" id="PS50263">
    <property type="entry name" value="CN_HYDROLASE"/>
    <property type="match status" value="1"/>
</dbReference>
<dbReference type="GO" id="GO:0016410">
    <property type="term" value="F:N-acyltransferase activity"/>
    <property type="evidence" value="ECO:0007669"/>
    <property type="project" value="UniProtKB-UniRule"/>
</dbReference>
<feature type="transmembrane region" description="Helical" evidence="9">
    <location>
        <begin position="161"/>
        <end position="187"/>
    </location>
</feature>
<evidence type="ECO:0000256" key="4">
    <source>
        <dbReference type="ARBA" id="ARBA00022679"/>
    </source>
</evidence>
<dbReference type="GO" id="GO:0042158">
    <property type="term" value="P:lipoprotein biosynthetic process"/>
    <property type="evidence" value="ECO:0007669"/>
    <property type="project" value="UniProtKB-UniRule"/>
</dbReference>
<feature type="transmembrane region" description="Helical" evidence="9">
    <location>
        <begin position="89"/>
        <end position="111"/>
    </location>
</feature>
<evidence type="ECO:0000256" key="2">
    <source>
        <dbReference type="ARBA" id="ARBA00010065"/>
    </source>
</evidence>
<dbReference type="CDD" id="cd07571">
    <property type="entry name" value="ALP_N-acyl_transferase"/>
    <property type="match status" value="1"/>
</dbReference>
<evidence type="ECO:0000256" key="3">
    <source>
        <dbReference type="ARBA" id="ARBA00022475"/>
    </source>
</evidence>
<evidence type="ECO:0000256" key="6">
    <source>
        <dbReference type="ARBA" id="ARBA00022989"/>
    </source>
</evidence>
<dbReference type="InterPro" id="IPR004563">
    <property type="entry name" value="Apolipo_AcylTrfase"/>
</dbReference>
<comment type="similarity">
    <text evidence="2 9">Belongs to the CN hydrolase family. Apolipoprotein N-acyltransferase subfamily.</text>
</comment>
<dbReference type="InterPro" id="IPR003010">
    <property type="entry name" value="C-N_Hydrolase"/>
</dbReference>